<proteinExistence type="predicted"/>
<feature type="coiled-coil region" evidence="3">
    <location>
        <begin position="506"/>
        <end position="533"/>
    </location>
</feature>
<dbReference type="Pfam" id="PF00072">
    <property type="entry name" value="Response_reg"/>
    <property type="match status" value="1"/>
</dbReference>
<dbReference type="InterPro" id="IPR001789">
    <property type="entry name" value="Sig_transdc_resp-reg_receiver"/>
</dbReference>
<sequence>MTPTPSFELVDGTIAADVDDQLFSATVTVLLVDDDGSFLELVADYLEREYGFETRTETSPSQALERLETESIDCIVSGYRMPEMDGIEFLETVTERYPSIPFVLFAGQGSEAVARKAIRTGATDYLQKDTGETRYELLARRVESCVGLRRQRRQLENLYVALEDAGHATMVTDREGTIVDANATMTTLSGYDRDELLGATPALLGSGEHDRAFYRDLWETILEGDVWTGEVHNERPDGSQYVIDQTIAPITDEAGTIEGFIAINRDITDRKKRERERRRFEQAVEHAGHAVLITGTDGTIEYVNPAFEEITGYSATEAIGETPALLKSGTHDRAFYQDLWGTIRDGEIWQGEVHNERRDGSQYVIDQTIAPITDDAGAIEGFVAINRDITDRKERQQELERFRSAVRHAGHGVMITDTDGTIEYVNEAFEATSGYSAAEAVGRTPALLNSGEHDPAFYQELWETILEGDVWHGEVVNERQDGSEYVVDQTIAPITDGGTIEGFVAINRDITKLKAYERDLENQNERLKQYGQTVAHDLRNPLTLLEAELEQFRLSADRADGAVDVDSVQRQCDEIGAIVERMRTLIDDLLTMAEQGQLVLSAEEISLETTTRVAWDQLETADADLIVDEASIEADPDRLREMLSNLFRNALEHAGDDVTVRVGPLDFADGFFVEDDGPGIVEDDRKQVFDRGFTTADDGTGFGLAIVEQIATAHGWTVVLTDSDAGGARFEFAIDDELQR</sequence>
<dbReference type="SMART" id="SM00091">
    <property type="entry name" value="PAS"/>
    <property type="match status" value="3"/>
</dbReference>
<dbReference type="InterPro" id="IPR052155">
    <property type="entry name" value="Biofilm_reg_signaling"/>
</dbReference>
<evidence type="ECO:0000256" key="3">
    <source>
        <dbReference type="SAM" id="Coils"/>
    </source>
</evidence>
<dbReference type="SMART" id="SM00086">
    <property type="entry name" value="PAC"/>
    <property type="match status" value="3"/>
</dbReference>
<feature type="domain" description="Histidine kinase" evidence="4">
    <location>
        <begin position="533"/>
        <end position="738"/>
    </location>
</feature>
<accession>A0A4S3TSZ5</accession>
<comment type="caution">
    <text evidence="2">Lacks conserved residue(s) required for the propagation of feature annotation.</text>
</comment>
<dbReference type="Gene3D" id="3.40.50.2300">
    <property type="match status" value="1"/>
</dbReference>
<keyword evidence="3" id="KW-0175">Coiled coil</keyword>
<feature type="domain" description="PAC" evidence="7">
    <location>
        <begin position="349"/>
        <end position="401"/>
    </location>
</feature>
<gene>
    <name evidence="8" type="ORF">D8Y22_01795</name>
</gene>
<evidence type="ECO:0000259" key="6">
    <source>
        <dbReference type="PROSITE" id="PS50112"/>
    </source>
</evidence>
<dbReference type="PROSITE" id="PS50110">
    <property type="entry name" value="RESPONSE_REGULATORY"/>
    <property type="match status" value="1"/>
</dbReference>
<evidence type="ECO:0000259" key="7">
    <source>
        <dbReference type="PROSITE" id="PS50113"/>
    </source>
</evidence>
<evidence type="ECO:0000256" key="1">
    <source>
        <dbReference type="ARBA" id="ARBA00022553"/>
    </source>
</evidence>
<dbReference type="InterPro" id="IPR035965">
    <property type="entry name" value="PAS-like_dom_sf"/>
</dbReference>
<dbReference type="SMART" id="SM00448">
    <property type="entry name" value="REC"/>
    <property type="match status" value="1"/>
</dbReference>
<feature type="domain" description="PAC" evidence="7">
    <location>
        <begin position="471"/>
        <end position="522"/>
    </location>
</feature>
<dbReference type="PANTHER" id="PTHR44757">
    <property type="entry name" value="DIGUANYLATE CYCLASE DGCP"/>
    <property type="match status" value="1"/>
</dbReference>
<dbReference type="EMBL" id="RBZW01000004">
    <property type="protein sequence ID" value="THE66555.1"/>
    <property type="molecule type" value="Genomic_DNA"/>
</dbReference>
<dbReference type="RefSeq" id="WP_141462923.1">
    <property type="nucleotide sequence ID" value="NZ_RBZW01000004.1"/>
</dbReference>
<dbReference type="Gene3D" id="3.30.565.10">
    <property type="entry name" value="Histidine kinase-like ATPase, C-terminal domain"/>
    <property type="match status" value="1"/>
</dbReference>
<reference evidence="8 9" key="1">
    <citation type="submission" date="2018-10" db="EMBL/GenBank/DDBJ databases">
        <title>Natronolimnobius sp. XQ-INN 246 isolated from Inner Mongolia Autonomous Region of China.</title>
        <authorList>
            <person name="Xue Q."/>
        </authorList>
    </citation>
    <scope>NUCLEOTIDE SEQUENCE [LARGE SCALE GENOMIC DNA]</scope>
    <source>
        <strain evidence="8 9">XQ-INN 246</strain>
    </source>
</reference>
<dbReference type="Pfam" id="PF13426">
    <property type="entry name" value="PAS_9"/>
    <property type="match status" value="1"/>
</dbReference>
<dbReference type="InterPro" id="IPR000700">
    <property type="entry name" value="PAS-assoc_C"/>
</dbReference>
<dbReference type="InterPro" id="IPR036890">
    <property type="entry name" value="HATPase_C_sf"/>
</dbReference>
<dbReference type="InterPro" id="IPR001610">
    <property type="entry name" value="PAC"/>
</dbReference>
<evidence type="ECO:0000259" key="4">
    <source>
        <dbReference type="PROSITE" id="PS50109"/>
    </source>
</evidence>
<keyword evidence="9" id="KW-1185">Reference proteome</keyword>
<dbReference type="OrthoDB" id="8127at2157"/>
<evidence type="ECO:0000259" key="5">
    <source>
        <dbReference type="PROSITE" id="PS50110"/>
    </source>
</evidence>
<feature type="domain" description="Response regulatory" evidence="5">
    <location>
        <begin position="28"/>
        <end position="143"/>
    </location>
</feature>
<feature type="domain" description="PAS" evidence="6">
    <location>
        <begin position="154"/>
        <end position="225"/>
    </location>
</feature>
<feature type="domain" description="PAS" evidence="6">
    <location>
        <begin position="276"/>
        <end position="322"/>
    </location>
</feature>
<dbReference type="InterPro" id="IPR003594">
    <property type="entry name" value="HATPase_dom"/>
</dbReference>
<protein>
    <submittedName>
        <fullName evidence="8">PAS domain S-box protein</fullName>
    </submittedName>
</protein>
<evidence type="ECO:0000313" key="9">
    <source>
        <dbReference type="Proteomes" id="UP000318864"/>
    </source>
</evidence>
<dbReference type="PRINTS" id="PR00344">
    <property type="entry name" value="BCTRLSENSOR"/>
</dbReference>
<dbReference type="Gene3D" id="3.30.450.20">
    <property type="entry name" value="PAS domain"/>
    <property type="match status" value="3"/>
</dbReference>
<dbReference type="InterPro" id="IPR011006">
    <property type="entry name" value="CheY-like_superfamily"/>
</dbReference>
<dbReference type="PANTHER" id="PTHR44757:SF2">
    <property type="entry name" value="BIOFILM ARCHITECTURE MAINTENANCE PROTEIN MBAA"/>
    <property type="match status" value="1"/>
</dbReference>
<dbReference type="InterPro" id="IPR013767">
    <property type="entry name" value="PAS_fold"/>
</dbReference>
<dbReference type="CDD" id="cd00082">
    <property type="entry name" value="HisKA"/>
    <property type="match status" value="1"/>
</dbReference>
<dbReference type="InterPro" id="IPR000014">
    <property type="entry name" value="PAS"/>
</dbReference>
<dbReference type="SUPFAM" id="SSF55785">
    <property type="entry name" value="PYP-like sensor domain (PAS domain)"/>
    <property type="match status" value="3"/>
</dbReference>
<dbReference type="SMART" id="SM00388">
    <property type="entry name" value="HisKA"/>
    <property type="match status" value="1"/>
</dbReference>
<dbReference type="PROSITE" id="PS50109">
    <property type="entry name" value="HIS_KIN"/>
    <property type="match status" value="1"/>
</dbReference>
<dbReference type="SUPFAM" id="SSF52172">
    <property type="entry name" value="CheY-like"/>
    <property type="match status" value="1"/>
</dbReference>
<feature type="domain" description="PAC" evidence="7">
    <location>
        <begin position="227"/>
        <end position="279"/>
    </location>
</feature>
<dbReference type="Pfam" id="PF00989">
    <property type="entry name" value="PAS"/>
    <property type="match status" value="2"/>
</dbReference>
<organism evidence="8 9">
    <name type="scientific">Salinadaptatus halalkaliphilus</name>
    <dbReference type="NCBI Taxonomy" id="2419781"/>
    <lineage>
        <taxon>Archaea</taxon>
        <taxon>Methanobacteriati</taxon>
        <taxon>Methanobacteriota</taxon>
        <taxon>Stenosarchaea group</taxon>
        <taxon>Halobacteria</taxon>
        <taxon>Halobacteriales</taxon>
        <taxon>Natrialbaceae</taxon>
        <taxon>Salinadaptatus</taxon>
    </lineage>
</organism>
<dbReference type="AlphaFoldDB" id="A0A4S3TSZ5"/>
<dbReference type="PROSITE" id="PS50113">
    <property type="entry name" value="PAC"/>
    <property type="match status" value="3"/>
</dbReference>
<evidence type="ECO:0000256" key="2">
    <source>
        <dbReference type="PROSITE-ProRule" id="PRU00169"/>
    </source>
</evidence>
<dbReference type="InterPro" id="IPR005467">
    <property type="entry name" value="His_kinase_dom"/>
</dbReference>
<dbReference type="SUPFAM" id="SSF55874">
    <property type="entry name" value="ATPase domain of HSP90 chaperone/DNA topoisomerase II/histidine kinase"/>
    <property type="match status" value="1"/>
</dbReference>
<dbReference type="Proteomes" id="UP000318864">
    <property type="component" value="Unassembled WGS sequence"/>
</dbReference>
<dbReference type="InterPro" id="IPR004358">
    <property type="entry name" value="Sig_transdc_His_kin-like_C"/>
</dbReference>
<dbReference type="NCBIfam" id="TIGR00229">
    <property type="entry name" value="sensory_box"/>
    <property type="match status" value="3"/>
</dbReference>
<dbReference type="Pfam" id="PF02518">
    <property type="entry name" value="HATPase_c"/>
    <property type="match status" value="1"/>
</dbReference>
<dbReference type="SMART" id="SM00387">
    <property type="entry name" value="HATPase_c"/>
    <property type="match status" value="1"/>
</dbReference>
<dbReference type="GO" id="GO:0000155">
    <property type="term" value="F:phosphorelay sensor kinase activity"/>
    <property type="evidence" value="ECO:0007669"/>
    <property type="project" value="InterPro"/>
</dbReference>
<comment type="caution">
    <text evidence="8">The sequence shown here is derived from an EMBL/GenBank/DDBJ whole genome shotgun (WGS) entry which is preliminary data.</text>
</comment>
<keyword evidence="1" id="KW-0597">Phosphoprotein</keyword>
<dbReference type="InterPro" id="IPR036097">
    <property type="entry name" value="HisK_dim/P_sf"/>
</dbReference>
<dbReference type="PROSITE" id="PS50112">
    <property type="entry name" value="PAS"/>
    <property type="match status" value="3"/>
</dbReference>
<name>A0A4S3TSZ5_9EURY</name>
<dbReference type="SUPFAM" id="SSF47384">
    <property type="entry name" value="Homodimeric domain of signal transducing histidine kinase"/>
    <property type="match status" value="1"/>
</dbReference>
<dbReference type="CDD" id="cd00130">
    <property type="entry name" value="PAS"/>
    <property type="match status" value="3"/>
</dbReference>
<evidence type="ECO:0000313" key="8">
    <source>
        <dbReference type="EMBL" id="THE66555.1"/>
    </source>
</evidence>
<feature type="domain" description="PAS" evidence="6">
    <location>
        <begin position="398"/>
        <end position="469"/>
    </location>
</feature>
<dbReference type="GO" id="GO:0006355">
    <property type="term" value="P:regulation of DNA-templated transcription"/>
    <property type="evidence" value="ECO:0007669"/>
    <property type="project" value="InterPro"/>
</dbReference>
<dbReference type="InterPro" id="IPR003661">
    <property type="entry name" value="HisK_dim/P_dom"/>
</dbReference>